<dbReference type="Gene3D" id="3.10.180.10">
    <property type="entry name" value="2,3-Dihydroxybiphenyl 1,2-Dioxygenase, domain 1"/>
    <property type="match status" value="1"/>
</dbReference>
<dbReference type="InterPro" id="IPR029068">
    <property type="entry name" value="Glyas_Bleomycin-R_OHBP_Dase"/>
</dbReference>
<name>V8QTN4_9BURK</name>
<comment type="caution">
    <text evidence="2">The sequence shown here is derived from an EMBL/GenBank/DDBJ whole genome shotgun (WGS) entry which is preliminary data.</text>
</comment>
<reference evidence="2 3" key="1">
    <citation type="journal article" date="2014" name="Genome Announc.">
        <title>Draft Genome Sequence of Advenella kashmirensis Strain W13003, a Polycyclic Aromatic Hydrocarbon-Degrading Bacterium.</title>
        <authorList>
            <person name="Wang X."/>
            <person name="Jin D."/>
            <person name="Zhou L."/>
            <person name="Wu L."/>
            <person name="An W."/>
            <person name="Zhao L."/>
        </authorList>
    </citation>
    <scope>NUCLEOTIDE SEQUENCE [LARGE SCALE GENOMIC DNA]</scope>
    <source>
        <strain evidence="2 3">W13003</strain>
    </source>
</reference>
<dbReference type="Proteomes" id="UP000018733">
    <property type="component" value="Unassembled WGS sequence"/>
</dbReference>
<evidence type="ECO:0000313" key="3">
    <source>
        <dbReference type="Proteomes" id="UP000018733"/>
    </source>
</evidence>
<dbReference type="CDD" id="cd06588">
    <property type="entry name" value="PhnB_like"/>
    <property type="match status" value="1"/>
</dbReference>
<keyword evidence="2" id="KW-0808">Transferase</keyword>
<sequence>MSQTSVIPYLFFGGRCEEALDFYKNAVAAQVDMIMRFGDSPEKPPPGTVPPDFDDKIMHTSFRIGNSVIMASDGCESGGTAFAGFALSIVPTDKEDASRMFNALADGGTVTMPLGETFFSPCFGMLKDRFGMEWMIAMQPENQASQS</sequence>
<dbReference type="Pfam" id="PF06983">
    <property type="entry name" value="3-dmu-9_3-mt"/>
    <property type="match status" value="1"/>
</dbReference>
<keyword evidence="2" id="KW-0489">Methyltransferase</keyword>
<evidence type="ECO:0000259" key="1">
    <source>
        <dbReference type="Pfam" id="PF06983"/>
    </source>
</evidence>
<feature type="domain" description="PhnB-like" evidence="1">
    <location>
        <begin position="5"/>
        <end position="136"/>
    </location>
</feature>
<dbReference type="GO" id="GO:0008168">
    <property type="term" value="F:methyltransferase activity"/>
    <property type="evidence" value="ECO:0007669"/>
    <property type="project" value="UniProtKB-KW"/>
</dbReference>
<dbReference type="EMBL" id="AYXT01000009">
    <property type="protein sequence ID" value="ETF02703.1"/>
    <property type="molecule type" value="Genomic_DNA"/>
</dbReference>
<dbReference type="PANTHER" id="PTHR33990">
    <property type="entry name" value="PROTEIN YJDN-RELATED"/>
    <property type="match status" value="1"/>
</dbReference>
<dbReference type="SUPFAM" id="SSF54593">
    <property type="entry name" value="Glyoxalase/Bleomycin resistance protein/Dihydroxybiphenyl dioxygenase"/>
    <property type="match status" value="1"/>
</dbReference>
<dbReference type="OrthoDB" id="9795306at2"/>
<dbReference type="PATRIC" id="fig|1424334.3.peg.1518"/>
<dbReference type="eggNOG" id="COG2764">
    <property type="taxonomic scope" value="Bacteria"/>
</dbReference>
<accession>V8QTN4</accession>
<dbReference type="AlphaFoldDB" id="V8QTN4"/>
<keyword evidence="2" id="KW-0830">Ubiquinone</keyword>
<dbReference type="RefSeq" id="WP_024004497.1">
    <property type="nucleotide sequence ID" value="NZ_KI650979.1"/>
</dbReference>
<keyword evidence="3" id="KW-1185">Reference proteome</keyword>
<dbReference type="PANTHER" id="PTHR33990:SF1">
    <property type="entry name" value="PROTEIN YJDN"/>
    <property type="match status" value="1"/>
</dbReference>
<gene>
    <name evidence="2" type="ORF">W822_07585</name>
</gene>
<evidence type="ECO:0000313" key="2">
    <source>
        <dbReference type="EMBL" id="ETF02703.1"/>
    </source>
</evidence>
<dbReference type="STRING" id="1424334.W822_07585"/>
<protein>
    <submittedName>
        <fullName evidence="2">3-demethylubiquinone-9 3-methyltransferase</fullName>
    </submittedName>
</protein>
<dbReference type="HOGENOM" id="CLU_046006_17_1_4"/>
<organism evidence="2 3">
    <name type="scientific">Advenella kashmirensis W13003</name>
    <dbReference type="NCBI Taxonomy" id="1424334"/>
    <lineage>
        <taxon>Bacteria</taxon>
        <taxon>Pseudomonadati</taxon>
        <taxon>Pseudomonadota</taxon>
        <taxon>Betaproteobacteria</taxon>
        <taxon>Burkholderiales</taxon>
        <taxon>Alcaligenaceae</taxon>
    </lineage>
</organism>
<proteinExistence type="predicted"/>
<dbReference type="GO" id="GO:0032259">
    <property type="term" value="P:methylation"/>
    <property type="evidence" value="ECO:0007669"/>
    <property type="project" value="UniProtKB-KW"/>
</dbReference>
<dbReference type="InterPro" id="IPR028973">
    <property type="entry name" value="PhnB-like"/>
</dbReference>